<keyword evidence="2" id="KW-0677">Repeat</keyword>
<dbReference type="Gene3D" id="1.10.150.20">
    <property type="entry name" value="5' to 3' exonuclease, C-terminal subdomain"/>
    <property type="match status" value="2"/>
</dbReference>
<dbReference type="InterPro" id="IPR001680">
    <property type="entry name" value="WD40_rpt"/>
</dbReference>
<dbReference type="InterPro" id="IPR042197">
    <property type="entry name" value="Apaf_helical"/>
</dbReference>
<dbReference type="SUPFAM" id="SSF141571">
    <property type="entry name" value="Pentapeptide repeat-like"/>
    <property type="match status" value="1"/>
</dbReference>
<dbReference type="GO" id="GO:0006351">
    <property type="term" value="P:DNA-templated transcription"/>
    <property type="evidence" value="ECO:0007669"/>
    <property type="project" value="InterPro"/>
</dbReference>
<dbReference type="InterPro" id="IPR011260">
    <property type="entry name" value="RNAP_asu_C"/>
</dbReference>
<gene>
    <name evidence="5" type="ORF">I7412_09265</name>
</gene>
<evidence type="ECO:0000256" key="1">
    <source>
        <dbReference type="ARBA" id="ARBA00022703"/>
    </source>
</evidence>
<feature type="region of interest" description="Disordered" evidence="3">
    <location>
        <begin position="792"/>
        <end position="823"/>
    </location>
</feature>
<accession>A0A937RJ71</accession>
<dbReference type="PANTHER" id="PTHR22845">
    <property type="entry name" value="APOPTOTIC PROTEASE-ACTIVATING FACTOR 1"/>
    <property type="match status" value="1"/>
</dbReference>
<evidence type="ECO:0000259" key="4">
    <source>
        <dbReference type="SMART" id="SM00382"/>
    </source>
</evidence>
<name>A0A937RJ71_9ACTN</name>
<dbReference type="Proteomes" id="UP000604475">
    <property type="component" value="Unassembled WGS sequence"/>
</dbReference>
<reference evidence="5" key="1">
    <citation type="submission" date="2020-12" db="EMBL/GenBank/DDBJ databases">
        <title>Genomic characterization of non-nitrogen-fixing Frankia strains.</title>
        <authorList>
            <person name="Carlos-Shanley C."/>
            <person name="Guerra T."/>
            <person name="Hahn D."/>
        </authorList>
    </citation>
    <scope>NUCLEOTIDE SEQUENCE</scope>
    <source>
        <strain evidence="5">CN6</strain>
    </source>
</reference>
<dbReference type="InterPro" id="IPR011047">
    <property type="entry name" value="Quinoprotein_ADH-like_sf"/>
</dbReference>
<dbReference type="GO" id="GO:0003899">
    <property type="term" value="F:DNA-directed RNA polymerase activity"/>
    <property type="evidence" value="ECO:0007669"/>
    <property type="project" value="InterPro"/>
</dbReference>
<dbReference type="InterPro" id="IPR036388">
    <property type="entry name" value="WH-like_DNA-bd_sf"/>
</dbReference>
<dbReference type="PANTHER" id="PTHR22845:SF5">
    <property type="entry name" value="APOPTOTIC PROTEASE-ACTIVATING FACTOR 1"/>
    <property type="match status" value="1"/>
</dbReference>
<dbReference type="GO" id="GO:0003677">
    <property type="term" value="F:DNA binding"/>
    <property type="evidence" value="ECO:0007669"/>
    <property type="project" value="InterPro"/>
</dbReference>
<organism evidence="5 6">
    <name type="scientific">Frankia nepalensis</name>
    <dbReference type="NCBI Taxonomy" id="1836974"/>
    <lineage>
        <taxon>Bacteria</taxon>
        <taxon>Bacillati</taxon>
        <taxon>Actinomycetota</taxon>
        <taxon>Actinomycetes</taxon>
        <taxon>Frankiales</taxon>
        <taxon>Frankiaceae</taxon>
        <taxon>Frankia</taxon>
    </lineage>
</organism>
<sequence length="1830" mass="200939">MSASPSDDEWDDSNEISLGRQERLELLDVVSTLYVDSVAANVVLRTIHYPGNQSPSWYGLTAHQWWTLVFNEFEKGILASPYSRLLAAALNDYPHNLRLRRLAEPNPSIQDPDASSAGADGSTSMAFYLPVLADQALPLETLGLMARSRDCLRQAGIHTVGDLVSRSEADLLSIQGFGEDSLDEVTERLQNLALPIEELDPTIRTYNLLKREGIHTTGDLVARTEGALLGIRNLGPKSVDEVRSKLGGLGLRLKVAQRAERIVPSRDLLPSLPATYVSVDPELEAIRALLTPEEGAAVVGLTGIAGVGKSALARALVHDAAVAAAFLDGIVWVTAGQTRDPRELLAEVLAAFGDTETVASVAEGARRLLDLLEGTRCLLVLDDVWSADALHAVVTGGSALTVLFTTRVKTLALDAGYTYFGMGRLPAEPARVVLSSHAGCLAADLPPEADRLLARCSGWPLALAAAGAAVRRGHRWADVAQEFEEENPLVPTVFDDYSYTSLWEALAPSLAWLSEDQARRFGELATFEGCTQVPAEVVVRLWGLTSGMDLSSARDLLATFEQMSLLWHRGMGEQVGFHSLVLSLIGGPPGESGRSYENHRKARVETLNGRLAADFLDRWGGLPELPHLPAPAEDAPDPADRYRLEEVVRHLGKARRPHEAMQVLTAYRARFGEENPLTRRAAAQFSAAAGGTAARDAFDPDARVVAIRRRLLAADWERDAAAVRDDLAQVVAGLEGDRRDRLVAEFGFLLDDELRDVVWAEPQRRRWILGVWAALATGNDFSLDSTAIPVAATGVSSPPGERVAPERTPSVGDSEPRDGREGDSVEERLLALLQLVFTMVPAEGEAVLNLLRRQDAGTPQWHDARFDSVAAGRLHRRWATCHAEISDVPGPLTLRDVAGRLAESEEGAAGAGVDQFVILAPRADPTDELRARVRRWNEGHSYPFEVQIWSPENGLRELFALDPAVYEAIYGEPYPGPTPSRAEVVGRWRALLRKPVRFPAAWRGYLVDDALHCISGEDRARFRELLGDFVEPEAADENGIRLGCPLETEVRAWLRDGSREAGSLLLLAEFGEGKSFFTYLLSRRLSAEALREPDIGWIPLRLALKDLRNVRDGRELLERRLAEIGATVAEWWALCDRYRTLVILDGFDEMSVRLDPASLRDNINKLADCHELFSRSKLLITSRTQFFERQRDQQRFLDRVGGPRILRLAHAARGQVLEHLSSYARKVDAEKKLSRLANLYDPIGLARKPLFLDMIKEALPELPDDHFDELVLYRTYVERSIRRKIEFLADDQAEVTRTETIDNLQAILEEIATHLYLEERTYIELRSLRLPDGGLAEKLWRMSDGTVAPVDTDAADDARARIGIRSLLKPVHGVDQDCWPVDFFHRSMREYFFARAVLRALRQGDARRMLALAPLQPEVTDFLKLMIGDLPEPDRDRVLAHLLGLARGAVRGGNPGSLGGNAISLLHAVRLDLPRADWSGLDLDYAYLAGANLRGMDFRGSSLRYANLDNADLRDVDLRDADLTGVRLEETARVLTLSRTAEGETDGSGAVYAFYSDNKLRRWRLVLKSRLDVDSFARELPNDIQGVAVGPTGELVVLAAAGLEIHLPVHDRLLLASRFRPRMDLRSLRDAGADLLLSLERPAGPHVLRYDPVGRSIVLALASKGVGCGALVDGDTTAVVPWGDGRLALVRRVNGGSAQHVTLLPTERVTSFDVLPVQGTRPSLITTGHADGTVALWRISTQPGGDLLEAVWSERPHQAAVTAVLFCGDRYLVTAGADRTMTLFGLSGRAALVGSRPLALTLQCAGARIDGVTGERERRILAAALAKTVS</sequence>
<evidence type="ECO:0000313" key="6">
    <source>
        <dbReference type="Proteomes" id="UP000604475"/>
    </source>
</evidence>
<dbReference type="Pfam" id="PF19955">
    <property type="entry name" value="EAD1"/>
    <property type="match status" value="1"/>
</dbReference>
<dbReference type="PRINTS" id="PR00364">
    <property type="entry name" value="DISEASERSIST"/>
</dbReference>
<dbReference type="SMART" id="SM00320">
    <property type="entry name" value="WD40"/>
    <property type="match status" value="2"/>
</dbReference>
<dbReference type="Pfam" id="PF03118">
    <property type="entry name" value="RNA_pol_A_CTD"/>
    <property type="match status" value="1"/>
</dbReference>
<dbReference type="Pfam" id="PF00931">
    <property type="entry name" value="NB-ARC"/>
    <property type="match status" value="1"/>
</dbReference>
<dbReference type="Gene3D" id="1.10.8.430">
    <property type="entry name" value="Helical domain of apoptotic protease-activating factors"/>
    <property type="match status" value="1"/>
</dbReference>
<keyword evidence="6" id="KW-1185">Reference proteome</keyword>
<evidence type="ECO:0000313" key="5">
    <source>
        <dbReference type="EMBL" id="MBL7627353.1"/>
    </source>
</evidence>
<dbReference type="InterPro" id="IPR001646">
    <property type="entry name" value="5peptide_repeat"/>
</dbReference>
<comment type="caution">
    <text evidence="5">The sequence shown here is derived from an EMBL/GenBank/DDBJ whole genome shotgun (WGS) entry which is preliminary data.</text>
</comment>
<dbReference type="Gene3D" id="1.10.10.10">
    <property type="entry name" value="Winged helix-like DNA-binding domain superfamily/Winged helix DNA-binding domain"/>
    <property type="match status" value="1"/>
</dbReference>
<dbReference type="InterPro" id="IPR015943">
    <property type="entry name" value="WD40/YVTN_repeat-like_dom_sf"/>
</dbReference>
<dbReference type="GO" id="GO:0043531">
    <property type="term" value="F:ADP binding"/>
    <property type="evidence" value="ECO:0007669"/>
    <property type="project" value="InterPro"/>
</dbReference>
<dbReference type="InterPro" id="IPR003593">
    <property type="entry name" value="AAA+_ATPase"/>
</dbReference>
<dbReference type="InterPro" id="IPR045430">
    <property type="entry name" value="EAD1"/>
</dbReference>
<dbReference type="SUPFAM" id="SSF50998">
    <property type="entry name" value="Quinoprotein alcohol dehydrogenase-like"/>
    <property type="match status" value="1"/>
</dbReference>
<dbReference type="InterPro" id="IPR002182">
    <property type="entry name" value="NB-ARC"/>
</dbReference>
<dbReference type="SUPFAM" id="SSF47789">
    <property type="entry name" value="C-terminal domain of RNA polymerase alpha subunit"/>
    <property type="match status" value="2"/>
</dbReference>
<dbReference type="SUPFAM" id="SSF52540">
    <property type="entry name" value="P-loop containing nucleoside triphosphate hydrolases"/>
    <property type="match status" value="1"/>
</dbReference>
<dbReference type="Gene3D" id="2.160.20.80">
    <property type="entry name" value="E3 ubiquitin-protein ligase SopA"/>
    <property type="match status" value="1"/>
</dbReference>
<proteinExistence type="predicted"/>
<evidence type="ECO:0000256" key="3">
    <source>
        <dbReference type="SAM" id="MobiDB-lite"/>
    </source>
</evidence>
<dbReference type="Pfam" id="PF00805">
    <property type="entry name" value="Pentapeptide"/>
    <property type="match status" value="1"/>
</dbReference>
<protein>
    <submittedName>
        <fullName evidence="5">Pentapeptide repeat-containing protein</fullName>
    </submittedName>
</protein>
<keyword evidence="1" id="KW-0053">Apoptosis</keyword>
<dbReference type="GO" id="GO:0005829">
    <property type="term" value="C:cytosol"/>
    <property type="evidence" value="ECO:0007669"/>
    <property type="project" value="UniProtKB-ARBA"/>
</dbReference>
<dbReference type="InterPro" id="IPR027417">
    <property type="entry name" value="P-loop_NTPase"/>
</dbReference>
<dbReference type="Gene3D" id="2.130.10.10">
    <property type="entry name" value="YVTN repeat-like/Quinoprotein amine dehydrogenase"/>
    <property type="match status" value="1"/>
</dbReference>
<dbReference type="Gene3D" id="3.40.50.300">
    <property type="entry name" value="P-loop containing nucleotide triphosphate hydrolases"/>
    <property type="match status" value="2"/>
</dbReference>
<feature type="domain" description="AAA+ ATPase" evidence="4">
    <location>
        <begin position="295"/>
        <end position="431"/>
    </location>
</feature>
<dbReference type="SMART" id="SM00382">
    <property type="entry name" value="AAA"/>
    <property type="match status" value="1"/>
</dbReference>
<feature type="compositionally biased region" description="Basic and acidic residues" evidence="3">
    <location>
        <begin position="814"/>
        <end position="823"/>
    </location>
</feature>
<evidence type="ECO:0000256" key="2">
    <source>
        <dbReference type="ARBA" id="ARBA00022737"/>
    </source>
</evidence>
<dbReference type="EMBL" id="JAEACQ010000159">
    <property type="protein sequence ID" value="MBL7627353.1"/>
    <property type="molecule type" value="Genomic_DNA"/>
</dbReference>